<evidence type="ECO:0000313" key="10">
    <source>
        <dbReference type="Proteomes" id="UP000541185"/>
    </source>
</evidence>
<dbReference type="PANTHER" id="PTHR32243">
    <property type="entry name" value="MALTOSE TRANSPORT SYSTEM PERMEASE-RELATED"/>
    <property type="match status" value="1"/>
</dbReference>
<keyword evidence="5 7" id="KW-1133">Transmembrane helix</keyword>
<feature type="domain" description="ABC transmembrane type-1" evidence="8">
    <location>
        <begin position="96"/>
        <end position="286"/>
    </location>
</feature>
<evidence type="ECO:0000256" key="5">
    <source>
        <dbReference type="ARBA" id="ARBA00022989"/>
    </source>
</evidence>
<keyword evidence="6 7" id="KW-0472">Membrane</keyword>
<dbReference type="GO" id="GO:0005886">
    <property type="term" value="C:plasma membrane"/>
    <property type="evidence" value="ECO:0007669"/>
    <property type="project" value="UniProtKB-SubCell"/>
</dbReference>
<dbReference type="GO" id="GO:0055085">
    <property type="term" value="P:transmembrane transport"/>
    <property type="evidence" value="ECO:0007669"/>
    <property type="project" value="InterPro"/>
</dbReference>
<evidence type="ECO:0000256" key="4">
    <source>
        <dbReference type="ARBA" id="ARBA00022692"/>
    </source>
</evidence>
<dbReference type="RefSeq" id="WP_169418479.1">
    <property type="nucleotide sequence ID" value="NZ_JABBFX010000001.1"/>
</dbReference>
<dbReference type="SUPFAM" id="SSF161098">
    <property type="entry name" value="MetI-like"/>
    <property type="match status" value="1"/>
</dbReference>
<evidence type="ECO:0000256" key="7">
    <source>
        <dbReference type="RuleBase" id="RU363032"/>
    </source>
</evidence>
<dbReference type="Proteomes" id="UP000541185">
    <property type="component" value="Unassembled WGS sequence"/>
</dbReference>
<evidence type="ECO:0000256" key="1">
    <source>
        <dbReference type="ARBA" id="ARBA00004651"/>
    </source>
</evidence>
<feature type="transmembrane region" description="Helical" evidence="7">
    <location>
        <begin position="100"/>
        <end position="120"/>
    </location>
</feature>
<evidence type="ECO:0000259" key="8">
    <source>
        <dbReference type="PROSITE" id="PS50928"/>
    </source>
</evidence>
<dbReference type="InterPro" id="IPR035906">
    <property type="entry name" value="MetI-like_sf"/>
</dbReference>
<reference evidence="9 10" key="1">
    <citation type="submission" date="2020-04" db="EMBL/GenBank/DDBJ databases">
        <title>Ramlibacter sp. G-1-2-2 isolated from soil.</title>
        <authorList>
            <person name="Dahal R.H."/>
        </authorList>
    </citation>
    <scope>NUCLEOTIDE SEQUENCE [LARGE SCALE GENOMIC DNA]</scope>
    <source>
        <strain evidence="9 10">G-1-2-2</strain>
    </source>
</reference>
<gene>
    <name evidence="9" type="ORF">HHL11_11310</name>
</gene>
<dbReference type="PANTHER" id="PTHR32243:SF18">
    <property type="entry name" value="INNER MEMBRANE ABC TRANSPORTER PERMEASE PROTEIN YCJP"/>
    <property type="match status" value="1"/>
</dbReference>
<keyword evidence="4 7" id="KW-0812">Transmembrane</keyword>
<protein>
    <submittedName>
        <fullName evidence="9">Carbohydrate ABC transporter permease</fullName>
    </submittedName>
</protein>
<evidence type="ECO:0000256" key="3">
    <source>
        <dbReference type="ARBA" id="ARBA00022475"/>
    </source>
</evidence>
<feature type="transmembrane region" description="Helical" evidence="7">
    <location>
        <begin position="264"/>
        <end position="285"/>
    </location>
</feature>
<evidence type="ECO:0000256" key="2">
    <source>
        <dbReference type="ARBA" id="ARBA00022448"/>
    </source>
</evidence>
<feature type="transmembrane region" description="Helical" evidence="7">
    <location>
        <begin position="132"/>
        <end position="153"/>
    </location>
</feature>
<comment type="similarity">
    <text evidence="7">Belongs to the binding-protein-dependent transport system permease family.</text>
</comment>
<dbReference type="EMBL" id="JABBFX010000001">
    <property type="protein sequence ID" value="NML44342.1"/>
    <property type="molecule type" value="Genomic_DNA"/>
</dbReference>
<name>A0A848H3P4_9BURK</name>
<dbReference type="PROSITE" id="PS50928">
    <property type="entry name" value="ABC_TM1"/>
    <property type="match status" value="1"/>
</dbReference>
<comment type="subcellular location">
    <subcellularLocation>
        <location evidence="1 7">Cell membrane</location>
        <topology evidence="1 7">Multi-pass membrane protein</topology>
    </subcellularLocation>
</comment>
<feature type="transmembrane region" description="Helical" evidence="7">
    <location>
        <begin position="31"/>
        <end position="55"/>
    </location>
</feature>
<dbReference type="CDD" id="cd06261">
    <property type="entry name" value="TM_PBP2"/>
    <property type="match status" value="1"/>
</dbReference>
<evidence type="ECO:0000256" key="6">
    <source>
        <dbReference type="ARBA" id="ARBA00023136"/>
    </source>
</evidence>
<dbReference type="InterPro" id="IPR000515">
    <property type="entry name" value="MetI-like"/>
</dbReference>
<feature type="transmembrane region" description="Helical" evidence="7">
    <location>
        <begin position="165"/>
        <end position="184"/>
    </location>
</feature>
<keyword evidence="2 7" id="KW-0813">Transport</keyword>
<sequence>MNEPVPLHLDEAPLALPVARKRAALPWTIRYNLALAVRTAAAWLVTLLLFFPLGWMALTAFKTELQAIQVPPLFFFRPTLENFVEVQQRSDYLLYAKNSVITSVCSTLIGLAIAAPAAYSMAFFRTKKTRDILMWMLSTKMMPAVGALVPIYVLAQSANLLDTRTGLIVVFTLSNLPIMVWMLYSHFKDIPAEILEAARMDGATLWQEARMVLLPLAMGGFASTGLLCLVLAWNEAFWALNLSSAKSGTLATLIASYSSPEGLFWAKLSAASLMAIAPIVVFGWLTQKQLVQGLTFGAVK</sequence>
<organism evidence="9 10">
    <name type="scientific">Ramlibacter agri</name>
    <dbReference type="NCBI Taxonomy" id="2728837"/>
    <lineage>
        <taxon>Bacteria</taxon>
        <taxon>Pseudomonadati</taxon>
        <taxon>Pseudomonadota</taxon>
        <taxon>Betaproteobacteria</taxon>
        <taxon>Burkholderiales</taxon>
        <taxon>Comamonadaceae</taxon>
        <taxon>Ramlibacter</taxon>
    </lineage>
</organism>
<evidence type="ECO:0000313" key="9">
    <source>
        <dbReference type="EMBL" id="NML44342.1"/>
    </source>
</evidence>
<dbReference type="InterPro" id="IPR050901">
    <property type="entry name" value="BP-dep_ABC_trans_perm"/>
</dbReference>
<dbReference type="Pfam" id="PF00528">
    <property type="entry name" value="BPD_transp_1"/>
    <property type="match status" value="1"/>
</dbReference>
<keyword evidence="3" id="KW-1003">Cell membrane</keyword>
<dbReference type="Gene3D" id="1.10.3720.10">
    <property type="entry name" value="MetI-like"/>
    <property type="match status" value="1"/>
</dbReference>
<dbReference type="AlphaFoldDB" id="A0A848H3P4"/>
<keyword evidence="10" id="KW-1185">Reference proteome</keyword>
<accession>A0A848H3P4</accession>
<feature type="transmembrane region" description="Helical" evidence="7">
    <location>
        <begin position="212"/>
        <end position="233"/>
    </location>
</feature>
<proteinExistence type="inferred from homology"/>
<comment type="caution">
    <text evidence="9">The sequence shown here is derived from an EMBL/GenBank/DDBJ whole genome shotgun (WGS) entry which is preliminary data.</text>
</comment>